<keyword evidence="2" id="KW-0808">Transferase</keyword>
<dbReference type="Pfam" id="PF00266">
    <property type="entry name" value="Aminotran_5"/>
    <property type="match status" value="1"/>
</dbReference>
<keyword evidence="3" id="KW-1185">Reference proteome</keyword>
<dbReference type="SUPFAM" id="SSF53383">
    <property type="entry name" value="PLP-dependent transferases"/>
    <property type="match status" value="1"/>
</dbReference>
<dbReference type="EMBL" id="QEEZ01000015">
    <property type="protein sequence ID" value="PWC01276.1"/>
    <property type="molecule type" value="Genomic_DNA"/>
</dbReference>
<accession>A0A2U1T5I7</accession>
<dbReference type="Gene3D" id="3.40.640.10">
    <property type="entry name" value="Type I PLP-dependent aspartate aminotransferase-like (Major domain)"/>
    <property type="match status" value="1"/>
</dbReference>
<dbReference type="InterPro" id="IPR000192">
    <property type="entry name" value="Aminotrans_V_dom"/>
</dbReference>
<dbReference type="OrthoDB" id="7592443at2"/>
<evidence type="ECO:0000313" key="3">
    <source>
        <dbReference type="Proteomes" id="UP000244989"/>
    </source>
</evidence>
<feature type="domain" description="Aminotransferase class V" evidence="1">
    <location>
        <begin position="22"/>
        <end position="228"/>
    </location>
</feature>
<dbReference type="PANTHER" id="PTHR43586:SF21">
    <property type="entry name" value="PYRIDOXAL PHOSPHATE (PLP)-DEPENDENT ASPARTATE AMINOTRANSFERASE SUPERFAMILY"/>
    <property type="match status" value="1"/>
</dbReference>
<dbReference type="AlphaFoldDB" id="A0A2U1T5I7"/>
<dbReference type="InterPro" id="IPR015424">
    <property type="entry name" value="PyrdxlP-dep_Trfase"/>
</dbReference>
<evidence type="ECO:0000259" key="1">
    <source>
        <dbReference type="Pfam" id="PF00266"/>
    </source>
</evidence>
<sequence>MSDYDVYSVRGYYTSLGDGWTYLNAQAAPQIPERVSAAVARSFRLSTTPLTPSGGRGHHAQRPRAGALEGEGFVQQARVAVADLVGGTADCVVLGPSLEVLYDNLARSLEPMLRRNSSVVLSGLDSERPSVPFARLGAEVRWAQPDLGTGELPGWQYRELVDGSTRLVALSAAHGVLGTLADVKTISDNTRSRSRAWVLADASEYAPHRLVDIEEMDVDILGVDLARLGGPQVAALVFRHPLMFKRLRNPELIASPVSPGLAGAVSATVDHYAALVEKRGSRRVRLTASFAALEAYLKELGDDLHTFLGSLPAVHILGVTGEAAAGANSDRLPRLSFAVNGVPADTVQQRLFDNGIVTSLAPSSQLLTDMGVDDIGGAVTVGLGPFNTSHDVEHLVRVVASLA</sequence>
<dbReference type="Proteomes" id="UP000244989">
    <property type="component" value="Unassembled WGS sequence"/>
</dbReference>
<dbReference type="PANTHER" id="PTHR43586">
    <property type="entry name" value="CYSTEINE DESULFURASE"/>
    <property type="match status" value="1"/>
</dbReference>
<protein>
    <submittedName>
        <fullName evidence="2">Aminotransferase class V-fold PLP-dependent enzyme</fullName>
    </submittedName>
</protein>
<gene>
    <name evidence="2" type="ORF">DF222_08260</name>
</gene>
<name>A0A2U1T5I7_9CORY</name>
<evidence type="ECO:0000313" key="2">
    <source>
        <dbReference type="EMBL" id="PWC01276.1"/>
    </source>
</evidence>
<proteinExistence type="predicted"/>
<dbReference type="KEGG" id="cyz:C3B44_00600"/>
<comment type="caution">
    <text evidence="2">The sequence shown here is derived from an EMBL/GenBank/DDBJ whole genome shotgun (WGS) entry which is preliminary data.</text>
</comment>
<dbReference type="RefSeq" id="WP_108430657.1">
    <property type="nucleotide sequence ID" value="NZ_CP026947.1"/>
</dbReference>
<keyword evidence="2" id="KW-0032">Aminotransferase</keyword>
<dbReference type="InterPro" id="IPR015422">
    <property type="entry name" value="PyrdxlP-dep_Trfase_small"/>
</dbReference>
<reference evidence="3" key="1">
    <citation type="submission" date="2018-04" db="EMBL/GenBank/DDBJ databases">
        <authorList>
            <person name="Liu S."/>
            <person name="Wang Z."/>
            <person name="Li J."/>
        </authorList>
    </citation>
    <scope>NUCLEOTIDE SEQUENCE [LARGE SCALE GENOMIC DNA]</scope>
    <source>
        <strain evidence="3">2189</strain>
    </source>
</reference>
<dbReference type="Gene3D" id="3.90.1150.10">
    <property type="entry name" value="Aspartate Aminotransferase, domain 1"/>
    <property type="match status" value="1"/>
</dbReference>
<organism evidence="2 3">
    <name type="scientific">Corynebacterium yudongzhengii</name>
    <dbReference type="NCBI Taxonomy" id="2080740"/>
    <lineage>
        <taxon>Bacteria</taxon>
        <taxon>Bacillati</taxon>
        <taxon>Actinomycetota</taxon>
        <taxon>Actinomycetes</taxon>
        <taxon>Mycobacteriales</taxon>
        <taxon>Corynebacteriaceae</taxon>
        <taxon>Corynebacterium</taxon>
    </lineage>
</organism>
<dbReference type="InterPro" id="IPR015421">
    <property type="entry name" value="PyrdxlP-dep_Trfase_major"/>
</dbReference>
<dbReference type="GO" id="GO:0008483">
    <property type="term" value="F:transaminase activity"/>
    <property type="evidence" value="ECO:0007669"/>
    <property type="project" value="UniProtKB-KW"/>
</dbReference>